<proteinExistence type="predicted"/>
<gene>
    <name evidence="1" type="ORF">P353_00890</name>
</gene>
<accession>A0A096FRM2</accession>
<dbReference type="EMBL" id="AWOR01000001">
    <property type="protein sequence ID" value="KGH32418.1"/>
    <property type="molecule type" value="Genomic_DNA"/>
</dbReference>
<sequence length="116" mass="12691">MSTLPSNRPLFINGVSTCKTILLSNYSIVTQAGAKVQRFTQEPTQLNVSNFLNYRLLGHHLCRLSGQADGQQSAAAQWHGRRCAACRSRPELTARLAAKPTSRWAFSCMASVSSGH</sequence>
<dbReference type="RefSeq" id="WP_034364304.1">
    <property type="nucleotide sequence ID" value="NZ_AWOR01000001.1"/>
</dbReference>
<reference evidence="1 2" key="1">
    <citation type="submission" date="2013-09" db="EMBL/GenBank/DDBJ databases">
        <title>High correlation between genotypes and phenotypes of environmental bacteria Comamonas testosteroni strains.</title>
        <authorList>
            <person name="Liu L."/>
            <person name="Zhu W."/>
            <person name="Xia X."/>
            <person name="Xu B."/>
            <person name="Luo M."/>
            <person name="Wang G."/>
        </authorList>
    </citation>
    <scope>NUCLEOTIDE SEQUENCE [LARGE SCALE GENOMIC DNA]</scope>
    <source>
        <strain evidence="1 2">JL40</strain>
    </source>
</reference>
<name>A0A096FRM2_COMTE</name>
<evidence type="ECO:0000313" key="2">
    <source>
        <dbReference type="Proteomes" id="UP000029553"/>
    </source>
</evidence>
<protein>
    <submittedName>
        <fullName evidence="1">Uncharacterized protein</fullName>
    </submittedName>
</protein>
<dbReference type="Proteomes" id="UP000029553">
    <property type="component" value="Unassembled WGS sequence"/>
</dbReference>
<organism evidence="1 2">
    <name type="scientific">Comamonas testosteroni</name>
    <name type="common">Pseudomonas testosteroni</name>
    <dbReference type="NCBI Taxonomy" id="285"/>
    <lineage>
        <taxon>Bacteria</taxon>
        <taxon>Pseudomonadati</taxon>
        <taxon>Pseudomonadota</taxon>
        <taxon>Betaproteobacteria</taxon>
        <taxon>Burkholderiales</taxon>
        <taxon>Comamonadaceae</taxon>
        <taxon>Comamonas</taxon>
    </lineage>
</organism>
<dbReference type="AlphaFoldDB" id="A0A096FRM2"/>
<evidence type="ECO:0000313" key="1">
    <source>
        <dbReference type="EMBL" id="KGH32418.1"/>
    </source>
</evidence>
<comment type="caution">
    <text evidence="1">The sequence shown here is derived from an EMBL/GenBank/DDBJ whole genome shotgun (WGS) entry which is preliminary data.</text>
</comment>